<feature type="compositionally biased region" description="Low complexity" evidence="2">
    <location>
        <begin position="44"/>
        <end position="74"/>
    </location>
</feature>
<gene>
    <name evidence="5" type="ORF">M3D15_02040</name>
</gene>
<keyword evidence="6" id="KW-1185">Reference proteome</keyword>
<dbReference type="Gene3D" id="2.70.70.10">
    <property type="entry name" value="Glucose Permease (Domain IIA)"/>
    <property type="match status" value="1"/>
</dbReference>
<evidence type="ECO:0000259" key="4">
    <source>
        <dbReference type="Pfam" id="PF01551"/>
    </source>
</evidence>
<accession>A0ABT2HUY2</accession>
<dbReference type="Pfam" id="PF01551">
    <property type="entry name" value="Peptidase_M23"/>
    <property type="match status" value="1"/>
</dbReference>
<dbReference type="RefSeq" id="WP_206395444.1">
    <property type="nucleotide sequence ID" value="NZ_JAFDPW010000004.1"/>
</dbReference>
<feature type="domain" description="M23ase beta-sheet core" evidence="4">
    <location>
        <begin position="371"/>
        <end position="471"/>
    </location>
</feature>
<protein>
    <submittedName>
        <fullName evidence="5">Peptidoglycan DD-metalloendopeptidase family protein</fullName>
    </submittedName>
</protein>
<dbReference type="SUPFAM" id="SSF51261">
    <property type="entry name" value="Duplicated hybrid motif"/>
    <property type="match status" value="1"/>
</dbReference>
<organism evidence="5 6">
    <name type="scientific">Pseudoclavibacter albus</name>
    <dbReference type="NCBI Taxonomy" id="272241"/>
    <lineage>
        <taxon>Bacteria</taxon>
        <taxon>Bacillati</taxon>
        <taxon>Actinomycetota</taxon>
        <taxon>Actinomycetes</taxon>
        <taxon>Micrococcales</taxon>
        <taxon>Microbacteriaceae</taxon>
        <taxon>Pseudoclavibacter</taxon>
    </lineage>
</organism>
<name>A0ABT2HUY2_9MICO</name>
<feature type="compositionally biased region" description="Basic and acidic residues" evidence="2">
    <location>
        <begin position="82"/>
        <end position="103"/>
    </location>
</feature>
<dbReference type="PANTHER" id="PTHR21666">
    <property type="entry name" value="PEPTIDASE-RELATED"/>
    <property type="match status" value="1"/>
</dbReference>
<dbReference type="Gene3D" id="6.10.250.3150">
    <property type="match status" value="1"/>
</dbReference>
<evidence type="ECO:0000256" key="1">
    <source>
        <dbReference type="SAM" id="Coils"/>
    </source>
</evidence>
<dbReference type="InterPro" id="IPR050570">
    <property type="entry name" value="Cell_wall_metabolism_enzyme"/>
</dbReference>
<evidence type="ECO:0000256" key="2">
    <source>
        <dbReference type="SAM" id="MobiDB-lite"/>
    </source>
</evidence>
<feature type="region of interest" description="Disordered" evidence="2">
    <location>
        <begin position="38"/>
        <end position="103"/>
    </location>
</feature>
<dbReference type="PANTHER" id="PTHR21666:SF270">
    <property type="entry name" value="MUREIN HYDROLASE ACTIVATOR ENVC"/>
    <property type="match status" value="1"/>
</dbReference>
<evidence type="ECO:0000313" key="6">
    <source>
        <dbReference type="Proteomes" id="UP001525379"/>
    </source>
</evidence>
<dbReference type="InterPro" id="IPR016047">
    <property type="entry name" value="M23ase_b-sheet_dom"/>
</dbReference>
<dbReference type="Proteomes" id="UP001525379">
    <property type="component" value="Unassembled WGS sequence"/>
</dbReference>
<dbReference type="EMBL" id="JALXSQ010000004">
    <property type="protein sequence ID" value="MCT2042125.1"/>
    <property type="molecule type" value="Genomic_DNA"/>
</dbReference>
<dbReference type="InterPro" id="IPR011055">
    <property type="entry name" value="Dup_hybrid_motif"/>
</dbReference>
<feature type="signal peptide" evidence="3">
    <location>
        <begin position="1"/>
        <end position="40"/>
    </location>
</feature>
<comment type="caution">
    <text evidence="5">The sequence shown here is derived from an EMBL/GenBank/DDBJ whole genome shotgun (WGS) entry which is preliminary data.</text>
</comment>
<evidence type="ECO:0000313" key="5">
    <source>
        <dbReference type="EMBL" id="MCT2042125.1"/>
    </source>
</evidence>
<dbReference type="CDD" id="cd12797">
    <property type="entry name" value="M23_peptidase"/>
    <property type="match status" value="1"/>
</dbReference>
<evidence type="ECO:0000256" key="3">
    <source>
        <dbReference type="SAM" id="SignalP"/>
    </source>
</evidence>
<feature type="coiled-coil region" evidence="1">
    <location>
        <begin position="151"/>
        <end position="185"/>
    </location>
</feature>
<proteinExistence type="predicted"/>
<keyword evidence="3" id="KW-0732">Signal</keyword>
<sequence length="482" mass="49823">MTTSSAIKRGTLQRARMFTAALGLALIAVVTPCVVPSATAADFSGGNSTPTPTPTGEPNTEPSATTPPSNEPAKPNNPAPGKPEESKPAEPKPEEKPKDKTPTWDEVNKAAESGNTAAAQELIASIESQIAGLESSVTSAIAATETAGAEYEKARTAAEERRSEVAALDEQIKDAEEQAEASAASLGTMAVHLRNHTAGFEPEVITFFNSDPGEDFLYQLTTVNRFSDNESAMLAQAEEDQVTLAALRKDAEVKLAEAEELEKEAETQRDAAVAAQVQAQAQQAAAVEAKKQLEAMLGVLGGEAPSQDDLNNVLAAQQAAYEQGMAALADAGIDVGSLTASSSGAYAPLFDATMTDGYGMRVHPVLKTIGMHWGSDYVVSNGGTCGAPLYAIKGGTVEYAGPMGGLGNVVQIKLEDGTKILYGHILDGGLGVATGQTVTAGQPVALAGSTGYSTGCHLHLEVEQNGQHVDPHAWLIGLGVAS</sequence>
<keyword evidence="1" id="KW-0175">Coiled coil</keyword>
<reference evidence="5 6" key="1">
    <citation type="submission" date="2022-04" db="EMBL/GenBank/DDBJ databases">
        <title>Human microbiome associated bacterial genomes.</title>
        <authorList>
            <person name="Sandstrom S."/>
            <person name="Salamzade R."/>
            <person name="Kalan L.R."/>
        </authorList>
    </citation>
    <scope>NUCLEOTIDE SEQUENCE [LARGE SCALE GENOMIC DNA]</scope>
    <source>
        <strain evidence="6">p3-SID1799</strain>
    </source>
</reference>
<feature type="chain" id="PRO_5046467722" evidence="3">
    <location>
        <begin position="41"/>
        <end position="482"/>
    </location>
</feature>
<feature type="coiled-coil region" evidence="1">
    <location>
        <begin position="244"/>
        <end position="278"/>
    </location>
</feature>